<evidence type="ECO:0000313" key="4">
    <source>
        <dbReference type="Proteomes" id="UP000607197"/>
    </source>
</evidence>
<reference evidence="3" key="1">
    <citation type="journal article" date="2014" name="Int. J. Syst. Evol. Microbiol.">
        <title>Complete genome sequence of Corynebacterium casei LMG S-19264T (=DSM 44701T), isolated from a smear-ripened cheese.</title>
        <authorList>
            <consortium name="US DOE Joint Genome Institute (JGI-PGF)"/>
            <person name="Walter F."/>
            <person name="Albersmeier A."/>
            <person name="Kalinowski J."/>
            <person name="Ruckert C."/>
        </authorList>
    </citation>
    <scope>NUCLEOTIDE SEQUENCE</scope>
    <source>
        <strain evidence="3">JCM 19596</strain>
    </source>
</reference>
<accession>A0A830FNJ8</accession>
<feature type="transmembrane region" description="Helical" evidence="1">
    <location>
        <begin position="158"/>
        <end position="181"/>
    </location>
</feature>
<evidence type="ECO:0000313" key="3">
    <source>
        <dbReference type="EMBL" id="GGL73192.1"/>
    </source>
</evidence>
<keyword evidence="1" id="KW-1133">Transmembrane helix</keyword>
<evidence type="ECO:0000259" key="2">
    <source>
        <dbReference type="Pfam" id="PF25231"/>
    </source>
</evidence>
<reference evidence="3" key="2">
    <citation type="submission" date="2020-09" db="EMBL/GenBank/DDBJ databases">
        <authorList>
            <person name="Sun Q."/>
            <person name="Ohkuma M."/>
        </authorList>
    </citation>
    <scope>NUCLEOTIDE SEQUENCE</scope>
    <source>
        <strain evidence="3">JCM 19596</strain>
    </source>
</reference>
<proteinExistence type="predicted"/>
<dbReference type="AlphaFoldDB" id="A0A830FNJ8"/>
<feature type="domain" description="DUF7847" evidence="2">
    <location>
        <begin position="4"/>
        <end position="226"/>
    </location>
</feature>
<keyword evidence="1" id="KW-0812">Transmembrane</keyword>
<feature type="transmembrane region" description="Helical" evidence="1">
    <location>
        <begin position="101"/>
        <end position="123"/>
    </location>
</feature>
<gene>
    <name evidence="3" type="ORF">GCM10009039_34070</name>
</gene>
<organism evidence="3 4">
    <name type="scientific">Halocalculus aciditolerans</name>
    <dbReference type="NCBI Taxonomy" id="1383812"/>
    <lineage>
        <taxon>Archaea</taxon>
        <taxon>Methanobacteriati</taxon>
        <taxon>Methanobacteriota</taxon>
        <taxon>Stenosarchaea group</taxon>
        <taxon>Halobacteria</taxon>
        <taxon>Halobacteriales</taxon>
        <taxon>Halobacteriaceae</taxon>
        <taxon>Halocalculus</taxon>
    </lineage>
</organism>
<feature type="transmembrane region" description="Helical" evidence="1">
    <location>
        <begin position="66"/>
        <end position="95"/>
    </location>
</feature>
<protein>
    <recommendedName>
        <fullName evidence="2">DUF7847 domain-containing protein</fullName>
    </recommendedName>
</protein>
<dbReference type="InterPro" id="IPR057169">
    <property type="entry name" value="DUF7847"/>
</dbReference>
<dbReference type="Proteomes" id="UP000607197">
    <property type="component" value="Unassembled WGS sequence"/>
</dbReference>
<name>A0A830FNJ8_9EURY</name>
<evidence type="ECO:0000256" key="1">
    <source>
        <dbReference type="SAM" id="Phobius"/>
    </source>
</evidence>
<keyword evidence="1" id="KW-0472">Membrane</keyword>
<sequence length="235" mass="24504">MFALLVPQMLLQSAYPLASTLYSLGFSVVFLLVMPFIQGGMFGMADEALTARSSLSRFVTDGRANYLQLLVAYVLLLVVNSVIGAVGVAAGFGALLAHGSIGMVFIGLVAISALVYLSVAFFIQFYGQAIVIDDLGAVDGLKHSYAVVRRNLVSTLGYSVFVGILGGVAGGVFTIASMLVSPQSTTVLSLPQLSVVATVGVALLIVIFGALFGGFFTVYSVAFYRTIGSEVIDGS</sequence>
<feature type="transmembrane region" description="Helical" evidence="1">
    <location>
        <begin position="193"/>
        <end position="219"/>
    </location>
</feature>
<feature type="transmembrane region" description="Helical" evidence="1">
    <location>
        <begin position="26"/>
        <end position="45"/>
    </location>
</feature>
<dbReference type="Pfam" id="PF25231">
    <property type="entry name" value="DUF7847"/>
    <property type="match status" value="1"/>
</dbReference>
<comment type="caution">
    <text evidence="3">The sequence shown here is derived from an EMBL/GenBank/DDBJ whole genome shotgun (WGS) entry which is preliminary data.</text>
</comment>
<keyword evidence="4" id="KW-1185">Reference proteome</keyword>
<dbReference type="EMBL" id="BMPG01000009">
    <property type="protein sequence ID" value="GGL73192.1"/>
    <property type="molecule type" value="Genomic_DNA"/>
</dbReference>